<evidence type="ECO:0000313" key="3">
    <source>
        <dbReference type="EMBL" id="OBQ22603.1"/>
    </source>
</evidence>
<sequence>MKVLHIIPSVATVRGGPSQAILEMVKALRKNDIDAEIITTNDNGEDILDVPLGKFINYQQVPVQFFPRFSPSIHFLREFAFSRELTIWLWQNIHNYDLLHIHGIFSYAPSIAMVIARCQKVPYIVRPYGLLCEWSLQQKERKKKLYLKLLETANLNHSQSIHFTSILEQKEASLLNLTSSSFILPLGIYTPQRILNTREKLKKHLNIPADEPIVLFLSRLHPKKGLDYLIPALGKLSHYRFTFIIAGSGDLDYENEVKTLVTTHGIKDRTYFAGFVKGEIKDLLMQGADIFALTSYSENFGISVLESLAAGTPVIITPGVALSDIVQQQHLGYVTELNINDIATTIQNFLDHPQAAKKMGDSARKFILDNYTWDSIALKMISVYQEITPLNLPL</sequence>
<dbReference type="GO" id="GO:0016757">
    <property type="term" value="F:glycosyltransferase activity"/>
    <property type="evidence" value="ECO:0007669"/>
    <property type="project" value="InterPro"/>
</dbReference>
<dbReference type="Pfam" id="PF00534">
    <property type="entry name" value="Glycos_transf_1"/>
    <property type="match status" value="1"/>
</dbReference>
<evidence type="ECO:0000259" key="1">
    <source>
        <dbReference type="Pfam" id="PF00534"/>
    </source>
</evidence>
<feature type="domain" description="Glycosyltransferase subfamily 4-like N-terminal" evidence="2">
    <location>
        <begin position="15"/>
        <end position="169"/>
    </location>
</feature>
<reference evidence="3 4" key="1">
    <citation type="submission" date="2015-09" db="EMBL/GenBank/DDBJ databases">
        <title>Whole genome shotgun sequence assembly of Aphanizomenon flos-aquae UKL13.</title>
        <authorList>
            <person name="Driscoll C."/>
        </authorList>
    </citation>
    <scope>NUCLEOTIDE SEQUENCE [LARGE SCALE GENOMIC DNA]</scope>
    <source>
        <strain evidence="3">MDT13</strain>
    </source>
</reference>
<dbReference type="Pfam" id="PF13579">
    <property type="entry name" value="Glyco_trans_4_4"/>
    <property type="match status" value="1"/>
</dbReference>
<dbReference type="PANTHER" id="PTHR12526">
    <property type="entry name" value="GLYCOSYLTRANSFERASE"/>
    <property type="match status" value="1"/>
</dbReference>
<dbReference type="Gene3D" id="3.40.50.2000">
    <property type="entry name" value="Glycogen Phosphorylase B"/>
    <property type="match status" value="2"/>
</dbReference>
<dbReference type="PATRIC" id="fig|1710894.3.peg.1669"/>
<keyword evidence="3" id="KW-0808">Transferase</keyword>
<organism evidence="3 4">
    <name type="scientific">Aphanizomenon flos-aquae LD13</name>
    <dbReference type="NCBI Taxonomy" id="1710894"/>
    <lineage>
        <taxon>Bacteria</taxon>
        <taxon>Bacillati</taxon>
        <taxon>Cyanobacteriota</taxon>
        <taxon>Cyanophyceae</taxon>
        <taxon>Nostocales</taxon>
        <taxon>Aphanizomenonaceae</taxon>
        <taxon>Aphanizomenon</taxon>
    </lineage>
</organism>
<dbReference type="PANTHER" id="PTHR12526:SF637">
    <property type="entry name" value="GLYCOSYLTRANSFERASE EPSF-RELATED"/>
    <property type="match status" value="1"/>
</dbReference>
<feature type="domain" description="Glycosyl transferase family 1" evidence="1">
    <location>
        <begin position="198"/>
        <end position="365"/>
    </location>
</feature>
<evidence type="ECO:0000313" key="4">
    <source>
        <dbReference type="Proteomes" id="UP000092382"/>
    </source>
</evidence>
<name>A0A1B7VPY2_APHFL</name>
<dbReference type="AlphaFoldDB" id="A0A1B7VPY2"/>
<dbReference type="InterPro" id="IPR001296">
    <property type="entry name" value="Glyco_trans_1"/>
</dbReference>
<dbReference type="Proteomes" id="UP000092382">
    <property type="component" value="Unassembled WGS sequence"/>
</dbReference>
<dbReference type="EMBL" id="LJOY01000061">
    <property type="protein sequence ID" value="OBQ22603.1"/>
    <property type="molecule type" value="Genomic_DNA"/>
</dbReference>
<accession>A0A1B7VPY2</accession>
<gene>
    <name evidence="3" type="ORF">AN481_15485</name>
</gene>
<comment type="caution">
    <text evidence="3">The sequence shown here is derived from an EMBL/GenBank/DDBJ whole genome shotgun (WGS) entry which is preliminary data.</text>
</comment>
<proteinExistence type="predicted"/>
<dbReference type="CDD" id="cd03821">
    <property type="entry name" value="GT4_Bme6-like"/>
    <property type="match status" value="1"/>
</dbReference>
<dbReference type="SUPFAM" id="SSF53756">
    <property type="entry name" value="UDP-Glycosyltransferase/glycogen phosphorylase"/>
    <property type="match status" value="1"/>
</dbReference>
<evidence type="ECO:0000259" key="2">
    <source>
        <dbReference type="Pfam" id="PF13579"/>
    </source>
</evidence>
<dbReference type="STRING" id="1803587.GCA_001593825_03748"/>
<protein>
    <submittedName>
        <fullName evidence="3">Glycosyl transferase family 1</fullName>
    </submittedName>
</protein>
<dbReference type="InterPro" id="IPR028098">
    <property type="entry name" value="Glyco_trans_4-like_N"/>
</dbReference>